<dbReference type="AlphaFoldDB" id="A0A9K3MZA0"/>
<dbReference type="EMBL" id="MNCJ02000326">
    <property type="protein sequence ID" value="KAF5781206.1"/>
    <property type="molecule type" value="Genomic_DNA"/>
</dbReference>
<gene>
    <name evidence="1" type="ORF">HanXRQr2_Chr11g0480761</name>
</gene>
<organism evidence="1 2">
    <name type="scientific">Helianthus annuus</name>
    <name type="common">Common sunflower</name>
    <dbReference type="NCBI Taxonomy" id="4232"/>
    <lineage>
        <taxon>Eukaryota</taxon>
        <taxon>Viridiplantae</taxon>
        <taxon>Streptophyta</taxon>
        <taxon>Embryophyta</taxon>
        <taxon>Tracheophyta</taxon>
        <taxon>Spermatophyta</taxon>
        <taxon>Magnoliopsida</taxon>
        <taxon>eudicotyledons</taxon>
        <taxon>Gunneridae</taxon>
        <taxon>Pentapetalae</taxon>
        <taxon>asterids</taxon>
        <taxon>campanulids</taxon>
        <taxon>Asterales</taxon>
        <taxon>Asteraceae</taxon>
        <taxon>Asteroideae</taxon>
        <taxon>Heliantheae alliance</taxon>
        <taxon>Heliantheae</taxon>
        <taxon>Helianthus</taxon>
    </lineage>
</organism>
<evidence type="ECO:0000313" key="1">
    <source>
        <dbReference type="EMBL" id="KAF5781206.1"/>
    </source>
</evidence>
<sequence length="58" mass="6706">MIGALEWRYFFKHCAPKLQEACDFDSLFHAALTTVLGLETEIRMLKSLIFSHWLGFDG</sequence>
<name>A0A9K3MZA0_HELAN</name>
<evidence type="ECO:0000313" key="2">
    <source>
        <dbReference type="Proteomes" id="UP000215914"/>
    </source>
</evidence>
<proteinExistence type="predicted"/>
<keyword evidence="2" id="KW-1185">Reference proteome</keyword>
<comment type="caution">
    <text evidence="1">The sequence shown here is derived from an EMBL/GenBank/DDBJ whole genome shotgun (WGS) entry which is preliminary data.</text>
</comment>
<protein>
    <submittedName>
        <fullName evidence="1">Uncharacterized protein</fullName>
    </submittedName>
</protein>
<reference evidence="1" key="2">
    <citation type="submission" date="2020-06" db="EMBL/GenBank/DDBJ databases">
        <title>Helianthus annuus Genome sequencing and assembly Release 2.</title>
        <authorList>
            <person name="Gouzy J."/>
            <person name="Langlade N."/>
            <person name="Munos S."/>
        </authorList>
    </citation>
    <scope>NUCLEOTIDE SEQUENCE</scope>
    <source>
        <tissue evidence="1">Leaves</tissue>
    </source>
</reference>
<dbReference type="Proteomes" id="UP000215914">
    <property type="component" value="Unassembled WGS sequence"/>
</dbReference>
<dbReference type="Gramene" id="mRNA:HanXRQr2_Chr11g0480761">
    <property type="protein sequence ID" value="mRNA:HanXRQr2_Chr11g0480761"/>
    <property type="gene ID" value="HanXRQr2_Chr11g0480761"/>
</dbReference>
<accession>A0A9K3MZA0</accession>
<reference evidence="1" key="1">
    <citation type="journal article" date="2017" name="Nature">
        <title>The sunflower genome provides insights into oil metabolism, flowering and Asterid evolution.</title>
        <authorList>
            <person name="Badouin H."/>
            <person name="Gouzy J."/>
            <person name="Grassa C.J."/>
            <person name="Murat F."/>
            <person name="Staton S.E."/>
            <person name="Cottret L."/>
            <person name="Lelandais-Briere C."/>
            <person name="Owens G.L."/>
            <person name="Carrere S."/>
            <person name="Mayjonade B."/>
            <person name="Legrand L."/>
            <person name="Gill N."/>
            <person name="Kane N.C."/>
            <person name="Bowers J.E."/>
            <person name="Hubner S."/>
            <person name="Bellec A."/>
            <person name="Berard A."/>
            <person name="Berges H."/>
            <person name="Blanchet N."/>
            <person name="Boniface M.C."/>
            <person name="Brunel D."/>
            <person name="Catrice O."/>
            <person name="Chaidir N."/>
            <person name="Claudel C."/>
            <person name="Donnadieu C."/>
            <person name="Faraut T."/>
            <person name="Fievet G."/>
            <person name="Helmstetter N."/>
            <person name="King M."/>
            <person name="Knapp S.J."/>
            <person name="Lai Z."/>
            <person name="Le Paslier M.C."/>
            <person name="Lippi Y."/>
            <person name="Lorenzon L."/>
            <person name="Mandel J.R."/>
            <person name="Marage G."/>
            <person name="Marchand G."/>
            <person name="Marquand E."/>
            <person name="Bret-Mestries E."/>
            <person name="Morien E."/>
            <person name="Nambeesan S."/>
            <person name="Nguyen T."/>
            <person name="Pegot-Espagnet P."/>
            <person name="Pouilly N."/>
            <person name="Raftis F."/>
            <person name="Sallet E."/>
            <person name="Schiex T."/>
            <person name="Thomas J."/>
            <person name="Vandecasteele C."/>
            <person name="Vares D."/>
            <person name="Vear F."/>
            <person name="Vautrin S."/>
            <person name="Crespi M."/>
            <person name="Mangin B."/>
            <person name="Burke J.M."/>
            <person name="Salse J."/>
            <person name="Munos S."/>
            <person name="Vincourt P."/>
            <person name="Rieseberg L.H."/>
            <person name="Langlade N.B."/>
        </authorList>
    </citation>
    <scope>NUCLEOTIDE SEQUENCE</scope>
    <source>
        <tissue evidence="1">Leaves</tissue>
    </source>
</reference>